<evidence type="ECO:0000313" key="1">
    <source>
        <dbReference type="EMBL" id="KAK9193201.1"/>
    </source>
</evidence>
<reference evidence="1 2" key="1">
    <citation type="submission" date="2024-05" db="EMBL/GenBank/DDBJ databases">
        <title>Haplotype-resolved chromosome-level genome assembly of Huyou (Citrus changshanensis).</title>
        <authorList>
            <person name="Miao C."/>
            <person name="Chen W."/>
            <person name="Wu Y."/>
            <person name="Wang L."/>
            <person name="Zhao S."/>
            <person name="Grierson D."/>
            <person name="Xu C."/>
            <person name="Chen K."/>
        </authorList>
    </citation>
    <scope>NUCLEOTIDE SEQUENCE [LARGE SCALE GENOMIC DNA]</scope>
    <source>
        <strain evidence="1">01-14</strain>
        <tissue evidence="1">Leaf</tissue>
    </source>
</reference>
<dbReference type="PANTHER" id="PTHR31871:SF50">
    <property type="entry name" value="ARGININOSUCCINATE LYASE"/>
    <property type="match status" value="1"/>
</dbReference>
<sequence length="169" mass="19389">MRRLTEGRNGEAEHSTAVSRAVYNLQRAHVELHRSVERARSTVLLRALPRNSIGPHVSRGSLTFDTQKVFGENCTTMDDSSASYIHLVHHLIEECLVFNMSKEECMEALSKHANIKPVITSTVWKELEKENKEFFEAYARKNAERATVMETRERIEKMLANSTTIRDTK</sequence>
<proteinExistence type="predicted"/>
<gene>
    <name evidence="1" type="ORF">WN944_003898</name>
</gene>
<keyword evidence="2" id="KW-1185">Reference proteome</keyword>
<accession>A0AAP0QLM7</accession>
<dbReference type="Proteomes" id="UP001428341">
    <property type="component" value="Unassembled WGS sequence"/>
</dbReference>
<dbReference type="InterPro" id="IPR006476">
    <property type="entry name" value="CHP01589_pln"/>
</dbReference>
<dbReference type="Pfam" id="PF09713">
    <property type="entry name" value="A_thal_3526"/>
    <property type="match status" value="1"/>
</dbReference>
<protein>
    <recommendedName>
        <fullName evidence="3">Argininosuccinate lyase</fullName>
    </recommendedName>
</protein>
<dbReference type="EMBL" id="JBCGBO010000006">
    <property type="protein sequence ID" value="KAK9193201.1"/>
    <property type="molecule type" value="Genomic_DNA"/>
</dbReference>
<name>A0AAP0QLM7_9ROSI</name>
<comment type="caution">
    <text evidence="1">The sequence shown here is derived from an EMBL/GenBank/DDBJ whole genome shotgun (WGS) entry which is preliminary data.</text>
</comment>
<dbReference type="AlphaFoldDB" id="A0AAP0QLM7"/>
<organism evidence="1 2">
    <name type="scientific">Citrus x changshan-huyou</name>
    <dbReference type="NCBI Taxonomy" id="2935761"/>
    <lineage>
        <taxon>Eukaryota</taxon>
        <taxon>Viridiplantae</taxon>
        <taxon>Streptophyta</taxon>
        <taxon>Embryophyta</taxon>
        <taxon>Tracheophyta</taxon>
        <taxon>Spermatophyta</taxon>
        <taxon>Magnoliopsida</taxon>
        <taxon>eudicotyledons</taxon>
        <taxon>Gunneridae</taxon>
        <taxon>Pentapetalae</taxon>
        <taxon>rosids</taxon>
        <taxon>malvids</taxon>
        <taxon>Sapindales</taxon>
        <taxon>Rutaceae</taxon>
        <taxon>Aurantioideae</taxon>
        <taxon>Citrus</taxon>
    </lineage>
</organism>
<dbReference type="PANTHER" id="PTHR31871">
    <property type="entry name" value="OS02G0137100 PROTEIN"/>
    <property type="match status" value="1"/>
</dbReference>
<evidence type="ECO:0008006" key="3">
    <source>
        <dbReference type="Google" id="ProtNLM"/>
    </source>
</evidence>
<dbReference type="NCBIfam" id="TIGR01589">
    <property type="entry name" value="A_thal_3526"/>
    <property type="match status" value="1"/>
</dbReference>
<evidence type="ECO:0000313" key="2">
    <source>
        <dbReference type="Proteomes" id="UP001428341"/>
    </source>
</evidence>